<evidence type="ECO:0000313" key="4">
    <source>
        <dbReference type="Proteomes" id="UP000261704"/>
    </source>
</evidence>
<protein>
    <submittedName>
        <fullName evidence="3">XRE family transcriptional regulator</fullName>
    </submittedName>
</protein>
<keyword evidence="1" id="KW-0238">DNA-binding</keyword>
<name>A0A347UIU0_9RHOB</name>
<dbReference type="RefSeq" id="WP_118943422.1">
    <property type="nucleotide sequence ID" value="NZ_CP032125.1"/>
</dbReference>
<accession>A0A347UIU0</accession>
<evidence type="ECO:0000259" key="2">
    <source>
        <dbReference type="PROSITE" id="PS50943"/>
    </source>
</evidence>
<dbReference type="PANTHER" id="PTHR46558">
    <property type="entry name" value="TRACRIPTIONAL REGULATORY PROTEIN-RELATED-RELATED"/>
    <property type="match status" value="1"/>
</dbReference>
<dbReference type="SUPFAM" id="SSF47413">
    <property type="entry name" value="lambda repressor-like DNA-binding domains"/>
    <property type="match status" value="1"/>
</dbReference>
<dbReference type="AlphaFoldDB" id="A0A347UIU0"/>
<sequence>MPHPVDIHVGQRIKEIRTVRGLTQSNVAEQLGISFQQLQKYETGANRVSASRMFELSKLLKVSPSFFFEGLEGESYESMPAMDMETARIAAILSSITNQKLKRRIHTLISEIARSDTSGATDDAA</sequence>
<dbReference type="Pfam" id="PF01381">
    <property type="entry name" value="HTH_3"/>
    <property type="match status" value="1"/>
</dbReference>
<dbReference type="KEGG" id="pamo:BAR1_13055"/>
<evidence type="ECO:0000313" key="3">
    <source>
        <dbReference type="EMBL" id="AXX98768.1"/>
    </source>
</evidence>
<organism evidence="3 4">
    <name type="scientific">Profundibacter amoris</name>
    <dbReference type="NCBI Taxonomy" id="2171755"/>
    <lineage>
        <taxon>Bacteria</taxon>
        <taxon>Pseudomonadati</taxon>
        <taxon>Pseudomonadota</taxon>
        <taxon>Alphaproteobacteria</taxon>
        <taxon>Rhodobacterales</taxon>
        <taxon>Paracoccaceae</taxon>
        <taxon>Profundibacter</taxon>
    </lineage>
</organism>
<gene>
    <name evidence="3" type="ORF">BAR1_13055</name>
</gene>
<dbReference type="SMART" id="SM00530">
    <property type="entry name" value="HTH_XRE"/>
    <property type="match status" value="1"/>
</dbReference>
<dbReference type="InterPro" id="IPR010982">
    <property type="entry name" value="Lambda_DNA-bd_dom_sf"/>
</dbReference>
<dbReference type="OrthoDB" id="9797172at2"/>
<dbReference type="PROSITE" id="PS50943">
    <property type="entry name" value="HTH_CROC1"/>
    <property type="match status" value="1"/>
</dbReference>
<dbReference type="Proteomes" id="UP000261704">
    <property type="component" value="Chromosome"/>
</dbReference>
<dbReference type="InterPro" id="IPR001387">
    <property type="entry name" value="Cro/C1-type_HTH"/>
</dbReference>
<keyword evidence="4" id="KW-1185">Reference proteome</keyword>
<proteinExistence type="predicted"/>
<feature type="domain" description="HTH cro/C1-type" evidence="2">
    <location>
        <begin position="13"/>
        <end position="67"/>
    </location>
</feature>
<dbReference type="PANTHER" id="PTHR46558:SF4">
    <property type="entry name" value="DNA-BIDING PHAGE PROTEIN"/>
    <property type="match status" value="1"/>
</dbReference>
<dbReference type="EMBL" id="CP032125">
    <property type="protein sequence ID" value="AXX98768.1"/>
    <property type="molecule type" value="Genomic_DNA"/>
</dbReference>
<evidence type="ECO:0000256" key="1">
    <source>
        <dbReference type="ARBA" id="ARBA00023125"/>
    </source>
</evidence>
<dbReference type="Gene3D" id="1.10.260.40">
    <property type="entry name" value="lambda repressor-like DNA-binding domains"/>
    <property type="match status" value="1"/>
</dbReference>
<reference evidence="3" key="1">
    <citation type="submission" date="2018-09" db="EMBL/GenBank/DDBJ databases">
        <title>Profundibacter amoris BAR1 gen. nov., sp. nov., a new member of the Roseobacter clade isolated at Lokis Castle Vent Field on the Arctic Mid-Oceanic Ridge.</title>
        <authorList>
            <person name="Le Moine Bauer S."/>
            <person name="Sjoeberg A.G."/>
            <person name="L'Haridon S."/>
            <person name="Stokke R."/>
            <person name="Roalkvam I."/>
            <person name="Steen I.H."/>
            <person name="Dahle H."/>
        </authorList>
    </citation>
    <scope>NUCLEOTIDE SEQUENCE [LARGE SCALE GENOMIC DNA]</scope>
    <source>
        <strain evidence="3">BAR1</strain>
    </source>
</reference>
<dbReference type="CDD" id="cd00093">
    <property type="entry name" value="HTH_XRE"/>
    <property type="match status" value="1"/>
</dbReference>
<dbReference type="GO" id="GO:0003677">
    <property type="term" value="F:DNA binding"/>
    <property type="evidence" value="ECO:0007669"/>
    <property type="project" value="UniProtKB-KW"/>
</dbReference>